<organism evidence="1 2">
    <name type="scientific">Rhizophagus clarus</name>
    <dbReference type="NCBI Taxonomy" id="94130"/>
    <lineage>
        <taxon>Eukaryota</taxon>
        <taxon>Fungi</taxon>
        <taxon>Fungi incertae sedis</taxon>
        <taxon>Mucoromycota</taxon>
        <taxon>Glomeromycotina</taxon>
        <taxon>Glomeromycetes</taxon>
        <taxon>Glomerales</taxon>
        <taxon>Glomeraceae</taxon>
        <taxon>Rhizophagus</taxon>
    </lineage>
</organism>
<comment type="caution">
    <text evidence="1">The sequence shown here is derived from an EMBL/GenBank/DDBJ whole genome shotgun (WGS) entry which is preliminary data.</text>
</comment>
<evidence type="ECO:0000313" key="1">
    <source>
        <dbReference type="EMBL" id="GES80732.1"/>
    </source>
</evidence>
<dbReference type="Proteomes" id="UP000615446">
    <property type="component" value="Unassembled WGS sequence"/>
</dbReference>
<protein>
    <submittedName>
        <fullName evidence="1">Uncharacterized protein</fullName>
    </submittedName>
</protein>
<evidence type="ECO:0000313" key="2">
    <source>
        <dbReference type="Proteomes" id="UP000615446"/>
    </source>
</evidence>
<gene>
    <name evidence="1" type="ORF">RCL2_000799800</name>
</gene>
<dbReference type="AlphaFoldDB" id="A0A8H3L8B1"/>
<name>A0A8H3L8B1_9GLOM</name>
<reference evidence="1" key="1">
    <citation type="submission" date="2019-10" db="EMBL/GenBank/DDBJ databases">
        <title>Conservation and host-specific expression of non-tandemly repeated heterogenous ribosome RNA gene in arbuscular mycorrhizal fungi.</title>
        <authorList>
            <person name="Maeda T."/>
            <person name="Kobayashi Y."/>
            <person name="Nakagawa T."/>
            <person name="Ezawa T."/>
            <person name="Yamaguchi K."/>
            <person name="Bino T."/>
            <person name="Nishimoto Y."/>
            <person name="Shigenobu S."/>
            <person name="Kawaguchi M."/>
        </authorList>
    </citation>
    <scope>NUCLEOTIDE SEQUENCE</scope>
    <source>
        <strain evidence="1">HR1</strain>
    </source>
</reference>
<proteinExistence type="predicted"/>
<dbReference type="EMBL" id="BLAL01000053">
    <property type="protein sequence ID" value="GES80732.1"/>
    <property type="molecule type" value="Genomic_DNA"/>
</dbReference>
<accession>A0A8H3L8B1</accession>
<sequence length="111" mass="12158">MLLRYNKGAFSNNAPITSDSISTLPHSALNSCSMNNFFITHAIVGSPTLKNCLISLFNQLANCKDFTFYTDGLVMNLGTLSSSMGFGWLQVHHAFPRVTFSGKTIFLTSLT</sequence>